<feature type="non-terminal residue" evidence="1">
    <location>
        <position position="1"/>
    </location>
</feature>
<keyword evidence="2" id="KW-1185">Reference proteome</keyword>
<protein>
    <submittedName>
        <fullName evidence="1">16463_t:CDS:1</fullName>
    </submittedName>
</protein>
<gene>
    <name evidence="1" type="ORF">GMARGA_LOCUS45061</name>
</gene>
<sequence length="46" mass="5330">RSLIKGLMKVYPSYITSENVWNLIKRMRKVYLNECGKGYYSAATAL</sequence>
<organism evidence="1 2">
    <name type="scientific">Gigaspora margarita</name>
    <dbReference type="NCBI Taxonomy" id="4874"/>
    <lineage>
        <taxon>Eukaryota</taxon>
        <taxon>Fungi</taxon>
        <taxon>Fungi incertae sedis</taxon>
        <taxon>Mucoromycota</taxon>
        <taxon>Glomeromycotina</taxon>
        <taxon>Glomeromycetes</taxon>
        <taxon>Diversisporales</taxon>
        <taxon>Gigasporaceae</taxon>
        <taxon>Gigaspora</taxon>
    </lineage>
</organism>
<dbReference type="EMBL" id="CAJVQB010157588">
    <property type="protein sequence ID" value="CAG8856240.1"/>
    <property type="molecule type" value="Genomic_DNA"/>
</dbReference>
<dbReference type="Proteomes" id="UP000789901">
    <property type="component" value="Unassembled WGS sequence"/>
</dbReference>
<evidence type="ECO:0000313" key="1">
    <source>
        <dbReference type="EMBL" id="CAG8856240.1"/>
    </source>
</evidence>
<feature type="non-terminal residue" evidence="1">
    <location>
        <position position="46"/>
    </location>
</feature>
<reference evidence="1 2" key="1">
    <citation type="submission" date="2021-06" db="EMBL/GenBank/DDBJ databases">
        <authorList>
            <person name="Kallberg Y."/>
            <person name="Tangrot J."/>
            <person name="Rosling A."/>
        </authorList>
    </citation>
    <scope>NUCLEOTIDE SEQUENCE [LARGE SCALE GENOMIC DNA]</scope>
    <source>
        <strain evidence="1 2">120-4 pot B 10/14</strain>
    </source>
</reference>
<name>A0ABN7XND2_GIGMA</name>
<accession>A0ABN7XND2</accession>
<comment type="caution">
    <text evidence="1">The sequence shown here is derived from an EMBL/GenBank/DDBJ whole genome shotgun (WGS) entry which is preliminary data.</text>
</comment>
<proteinExistence type="predicted"/>
<evidence type="ECO:0000313" key="2">
    <source>
        <dbReference type="Proteomes" id="UP000789901"/>
    </source>
</evidence>